<comment type="similarity">
    <text evidence="1">Belongs to the ABC transporter superfamily. ABCD family. Peroxisomal fatty acyl CoA transporter (TC 3.A.1.203) subfamily.</text>
</comment>
<feature type="transmembrane region" description="Helical" evidence="9">
    <location>
        <begin position="333"/>
        <end position="352"/>
    </location>
</feature>
<evidence type="ECO:0000256" key="7">
    <source>
        <dbReference type="ARBA" id="ARBA00023136"/>
    </source>
</evidence>
<dbReference type="GO" id="GO:0015910">
    <property type="term" value="P:long-chain fatty acid import into peroxisome"/>
    <property type="evidence" value="ECO:0007669"/>
    <property type="project" value="TreeGrafter"/>
</dbReference>
<evidence type="ECO:0000256" key="3">
    <source>
        <dbReference type="ARBA" id="ARBA00022692"/>
    </source>
</evidence>
<dbReference type="SUPFAM" id="SSF52540">
    <property type="entry name" value="P-loop containing nucleoside triphosphate hydrolases"/>
    <property type="match status" value="1"/>
</dbReference>
<feature type="transmembrane region" description="Helical" evidence="9">
    <location>
        <begin position="43"/>
        <end position="67"/>
    </location>
</feature>
<dbReference type="PANTHER" id="PTHR11384">
    <property type="entry name" value="ATP-BINDING CASSETTE, SUB-FAMILY D MEMBER"/>
    <property type="match status" value="1"/>
</dbReference>
<protein>
    <submittedName>
        <fullName evidence="11">DEBR0S4_05358g1_1</fullName>
    </submittedName>
</protein>
<keyword evidence="2" id="KW-0813">Transport</keyword>
<organism evidence="11 12">
    <name type="scientific">Dekkera bruxellensis</name>
    <name type="common">Brettanomyces custersii</name>
    <dbReference type="NCBI Taxonomy" id="5007"/>
    <lineage>
        <taxon>Eukaryota</taxon>
        <taxon>Fungi</taxon>
        <taxon>Dikarya</taxon>
        <taxon>Ascomycota</taxon>
        <taxon>Saccharomycotina</taxon>
        <taxon>Pichiomycetes</taxon>
        <taxon>Pichiales</taxon>
        <taxon>Pichiaceae</taxon>
        <taxon>Brettanomyces</taxon>
    </lineage>
</organism>
<dbReference type="InterPro" id="IPR027417">
    <property type="entry name" value="P-loop_NTPase"/>
</dbReference>
<keyword evidence="6 9" id="KW-1133">Transmembrane helix</keyword>
<sequence>MPTLSILNPYYIDIKKRKILLHLTRAYTNLLRRFGLNIYSKPIVLLVSALFSSASIFSCYQIIRIIFRLQGFLRRRQRKNNHNPLESSESLRADFYGKERYHRRQRVIFVPYKNRHLEVCLNPTNYDRYEHDRLIFKKFMKEHESISEPGKRPSSLMIESKFLTKLYIIWKHILVPEVFHKNTYLLLTHIAFLITRTWMTLLVTKLDGQIMKDLIGFKIKLFFRDILYWFLFAIPASYVNAAIKYLTKRLALNFRTNLVRYCHDIYVNPRVAYYKLQYNYNKLPEYELSYKTVDQNIVEDISKFSNSLTSLFSSLGKPAIDLVFFAIYLRDNIGTPSIIAILANYLITGLLLKQKSPNFNRMWKKRTQLEGIYYNYNLNLVTNAEEISFYKGVRFEKSKVLGIFRDLSDQIKLEISQRFGYQLFEDYVLKSVWPALGYFFAGLPILFSSEKNGYLTDSTSNMKSFIVNKRLILSMADAGSRLMYSVKDISGLSGVTDIVFTLLVNLHQVHDVHFQYGLTNSQGNGFTSNYKIHSYVSQSQLANGNTEANTANNGINGTIQYSYPGLRMEKSPVIIPSPAGIKGRLLLNNITFNISKGQNLLILGKNGVGKTAIIRIISELWPLYSGLLSKPDSNDIYYVSQRPYFIDGTFRDQIIYPLNYSQMLRKGYTDDVLIGYLNEVGLGYLLERFGSLDFKPGLSDLNNVASGNSNSGNRQQDPDVIEEIAINGKVVQVHDSYVPGPLDGRKTWFSLLSGGERQKLIFARIIFHHKQLIVMDEPTSAVSYDYEESLFSSLEGRKLTFITISNRRSLLKHHNFLLELQQDGHAKFSKIDEEYLKHFENTQSEIKYLEAELRNMDKLKKREIELQKLLDGYEWPQEEKSSKQIVSNC</sequence>
<dbReference type="Gene3D" id="3.40.50.300">
    <property type="entry name" value="P-loop containing nucleotide triphosphate hydrolases"/>
    <property type="match status" value="1"/>
</dbReference>
<evidence type="ECO:0000256" key="9">
    <source>
        <dbReference type="SAM" id="Phobius"/>
    </source>
</evidence>
<dbReference type="SMART" id="SM00382">
    <property type="entry name" value="AAA"/>
    <property type="match status" value="1"/>
</dbReference>
<dbReference type="InterPro" id="IPR050835">
    <property type="entry name" value="ABC_transporter_sub-D"/>
</dbReference>
<dbReference type="GO" id="GO:0007031">
    <property type="term" value="P:peroxisome organization"/>
    <property type="evidence" value="ECO:0007669"/>
    <property type="project" value="TreeGrafter"/>
</dbReference>
<evidence type="ECO:0000256" key="1">
    <source>
        <dbReference type="ARBA" id="ARBA00008575"/>
    </source>
</evidence>
<name>A0A7D9H326_DEKBR</name>
<dbReference type="Pfam" id="PF00005">
    <property type="entry name" value="ABC_tran"/>
    <property type="match status" value="1"/>
</dbReference>
<feature type="coiled-coil region" evidence="8">
    <location>
        <begin position="839"/>
        <end position="869"/>
    </location>
</feature>
<dbReference type="PANTHER" id="PTHR11384:SF67">
    <property type="entry name" value="ATP-BINDING CASSETTE SUB-FAMILY D MEMBER 1"/>
    <property type="match status" value="1"/>
</dbReference>
<dbReference type="PROSITE" id="PS50893">
    <property type="entry name" value="ABC_TRANSPORTER_2"/>
    <property type="match status" value="1"/>
</dbReference>
<dbReference type="InterPro" id="IPR003593">
    <property type="entry name" value="AAA+_ATPase"/>
</dbReference>
<proteinExistence type="inferred from homology"/>
<dbReference type="GO" id="GO:0042760">
    <property type="term" value="P:very long-chain fatty acid catabolic process"/>
    <property type="evidence" value="ECO:0007669"/>
    <property type="project" value="TreeGrafter"/>
</dbReference>
<evidence type="ECO:0000256" key="4">
    <source>
        <dbReference type="ARBA" id="ARBA00022741"/>
    </source>
</evidence>
<dbReference type="PROSITE" id="PS00211">
    <property type="entry name" value="ABC_TRANSPORTER_1"/>
    <property type="match status" value="1"/>
</dbReference>
<gene>
    <name evidence="11" type="primary">PXA1</name>
    <name evidence="11" type="ORF">DEBR0S4_05358G</name>
</gene>
<feature type="transmembrane region" description="Helical" evidence="9">
    <location>
        <begin position="226"/>
        <end position="246"/>
    </location>
</feature>
<dbReference type="GO" id="GO:0005524">
    <property type="term" value="F:ATP binding"/>
    <property type="evidence" value="ECO:0007669"/>
    <property type="project" value="UniProtKB-KW"/>
</dbReference>
<evidence type="ECO:0000256" key="5">
    <source>
        <dbReference type="ARBA" id="ARBA00022840"/>
    </source>
</evidence>
<reference evidence="11 12" key="1">
    <citation type="submission" date="2019-07" db="EMBL/GenBank/DDBJ databases">
        <authorList>
            <person name="Friedrich A."/>
            <person name="Schacherer J."/>
        </authorList>
    </citation>
    <scope>NUCLEOTIDE SEQUENCE [LARGE SCALE GENOMIC DNA]</scope>
</reference>
<accession>A0A7D9H326</accession>
<dbReference type="Pfam" id="PF06472">
    <property type="entry name" value="ABC_membrane_2"/>
    <property type="match status" value="1"/>
</dbReference>
<evidence type="ECO:0000313" key="12">
    <source>
        <dbReference type="Proteomes" id="UP000478008"/>
    </source>
</evidence>
<keyword evidence="3 9" id="KW-0812">Transmembrane</keyword>
<dbReference type="Proteomes" id="UP000478008">
    <property type="component" value="Unassembled WGS sequence"/>
</dbReference>
<keyword evidence="4" id="KW-0547">Nucleotide-binding</keyword>
<dbReference type="GO" id="GO:0140359">
    <property type="term" value="F:ABC-type transporter activity"/>
    <property type="evidence" value="ECO:0007669"/>
    <property type="project" value="InterPro"/>
</dbReference>
<evidence type="ECO:0000313" key="11">
    <source>
        <dbReference type="EMBL" id="VUG18904.1"/>
    </source>
</evidence>
<keyword evidence="12" id="KW-1185">Reference proteome</keyword>
<keyword evidence="7 9" id="KW-0472">Membrane</keyword>
<dbReference type="GO" id="GO:0005778">
    <property type="term" value="C:peroxisomal membrane"/>
    <property type="evidence" value="ECO:0007669"/>
    <property type="project" value="TreeGrafter"/>
</dbReference>
<feature type="domain" description="ABC transporter" evidence="10">
    <location>
        <begin position="566"/>
        <end position="848"/>
    </location>
</feature>
<dbReference type="InterPro" id="IPR003439">
    <property type="entry name" value="ABC_transporter-like_ATP-bd"/>
</dbReference>
<feature type="transmembrane region" description="Helical" evidence="9">
    <location>
        <begin position="184"/>
        <end position="206"/>
    </location>
</feature>
<evidence type="ECO:0000256" key="8">
    <source>
        <dbReference type="SAM" id="Coils"/>
    </source>
</evidence>
<dbReference type="EMBL" id="CABFWN010000004">
    <property type="protein sequence ID" value="VUG18904.1"/>
    <property type="molecule type" value="Genomic_DNA"/>
</dbReference>
<dbReference type="InterPro" id="IPR017871">
    <property type="entry name" value="ABC_transporter-like_CS"/>
</dbReference>
<keyword evidence="5" id="KW-0067">ATP-binding</keyword>
<evidence type="ECO:0000259" key="10">
    <source>
        <dbReference type="PROSITE" id="PS50893"/>
    </source>
</evidence>
<dbReference type="GO" id="GO:0016887">
    <property type="term" value="F:ATP hydrolysis activity"/>
    <property type="evidence" value="ECO:0007669"/>
    <property type="project" value="InterPro"/>
</dbReference>
<evidence type="ECO:0000256" key="6">
    <source>
        <dbReference type="ARBA" id="ARBA00022989"/>
    </source>
</evidence>
<dbReference type="GO" id="GO:0005324">
    <property type="term" value="F:long-chain fatty acid transmembrane transporter activity"/>
    <property type="evidence" value="ECO:0007669"/>
    <property type="project" value="TreeGrafter"/>
</dbReference>
<keyword evidence="8" id="KW-0175">Coiled coil</keyword>
<dbReference type="InterPro" id="IPR011527">
    <property type="entry name" value="ABC1_TM_dom"/>
</dbReference>
<dbReference type="AlphaFoldDB" id="A0A7D9H326"/>
<dbReference type="GO" id="GO:0006635">
    <property type="term" value="P:fatty acid beta-oxidation"/>
    <property type="evidence" value="ECO:0007669"/>
    <property type="project" value="TreeGrafter"/>
</dbReference>
<evidence type="ECO:0000256" key="2">
    <source>
        <dbReference type="ARBA" id="ARBA00022448"/>
    </source>
</evidence>